<feature type="signal peptide" evidence="2">
    <location>
        <begin position="1"/>
        <end position="17"/>
    </location>
</feature>
<dbReference type="InterPro" id="IPR036179">
    <property type="entry name" value="Ig-like_dom_sf"/>
</dbReference>
<evidence type="ECO:0000256" key="1">
    <source>
        <dbReference type="SAM" id="Phobius"/>
    </source>
</evidence>
<proteinExistence type="predicted"/>
<feature type="chain" id="PRO_5003450276" description="Immunoglobulin V-set domain-containing protein" evidence="2">
    <location>
        <begin position="18"/>
        <end position="121"/>
    </location>
</feature>
<evidence type="ECO:0000256" key="2">
    <source>
        <dbReference type="SAM" id="SignalP"/>
    </source>
</evidence>
<keyword evidence="1" id="KW-0472">Membrane</keyword>
<organism evidence="3">
    <name type="scientific">Gasterosteus aculeatus</name>
    <name type="common">Three-spined stickleback</name>
    <dbReference type="NCBI Taxonomy" id="69293"/>
    <lineage>
        <taxon>Eukaryota</taxon>
        <taxon>Metazoa</taxon>
        <taxon>Chordata</taxon>
        <taxon>Craniata</taxon>
        <taxon>Vertebrata</taxon>
        <taxon>Euteleostomi</taxon>
        <taxon>Actinopterygii</taxon>
        <taxon>Neopterygii</taxon>
        <taxon>Teleostei</taxon>
        <taxon>Neoteleostei</taxon>
        <taxon>Acanthomorphata</taxon>
        <taxon>Eupercaria</taxon>
        <taxon>Perciformes</taxon>
        <taxon>Cottioidei</taxon>
        <taxon>Gasterosteales</taxon>
        <taxon>Gasterosteidae</taxon>
        <taxon>Gasterosteus</taxon>
    </lineage>
</organism>
<dbReference type="Gene3D" id="2.60.40.10">
    <property type="entry name" value="Immunoglobulins"/>
    <property type="match status" value="1"/>
</dbReference>
<protein>
    <recommendedName>
        <fullName evidence="4">Immunoglobulin V-set domain-containing protein</fullName>
    </recommendedName>
</protein>
<reference evidence="3" key="1">
    <citation type="submission" date="2006-01" db="EMBL/GenBank/DDBJ databases">
        <authorList>
            <person name="Lindblad-Toh K."/>
            <person name="Mauceli E."/>
            <person name="Grabherr M."/>
            <person name="Chang J.L."/>
            <person name="Lander E.S."/>
        </authorList>
    </citation>
    <scope>NUCLEOTIDE SEQUENCE [LARGE SCALE GENOMIC DNA]</scope>
</reference>
<dbReference type="SUPFAM" id="SSF48726">
    <property type="entry name" value="Immunoglobulin"/>
    <property type="match status" value="1"/>
</dbReference>
<evidence type="ECO:0008006" key="4">
    <source>
        <dbReference type="Google" id="ProtNLM"/>
    </source>
</evidence>
<dbReference type="Ensembl" id="ENSGACT00000023105.1">
    <property type="protein sequence ID" value="ENSGACP00000023062.1"/>
    <property type="gene ID" value="ENSGACG00000017452.1"/>
</dbReference>
<keyword evidence="1" id="KW-1133">Transmembrane helix</keyword>
<keyword evidence="1" id="KW-0812">Transmembrane</keyword>
<sequence>MICRILVIFILTSCVCGRVQWDKDVLREGRLRFHISRLQTNDAGRYSCSVFTSYGRNYKECLLNVTDLLGLFAAVKDRSEPDTSLRGDHLRRISLYCALGLAAAALLVISFSFYSLRCQKD</sequence>
<evidence type="ECO:0000313" key="3">
    <source>
        <dbReference type="Ensembl" id="ENSGACP00000023062.1"/>
    </source>
</evidence>
<dbReference type="Bgee" id="ENSGACG00000017452">
    <property type="expression patterns" value="Expressed in testis and 8 other cell types or tissues"/>
</dbReference>
<feature type="transmembrane region" description="Helical" evidence="1">
    <location>
        <begin position="93"/>
        <end position="116"/>
    </location>
</feature>
<keyword evidence="2" id="KW-0732">Signal</keyword>
<dbReference type="InterPro" id="IPR013783">
    <property type="entry name" value="Ig-like_fold"/>
</dbReference>
<reference evidence="3" key="2">
    <citation type="submission" date="2024-04" db="UniProtKB">
        <authorList>
            <consortium name="Ensembl"/>
        </authorList>
    </citation>
    <scope>IDENTIFICATION</scope>
</reference>
<name>G3PZM2_GASAC</name>
<accession>G3PZM2</accession>
<dbReference type="STRING" id="69293.ENSGACP00000023062"/>
<dbReference type="InParanoid" id="G3PZM2"/>
<dbReference type="OMA" id="CRILVIF"/>
<dbReference type="AlphaFoldDB" id="G3PZM2"/>